<proteinExistence type="inferred from homology"/>
<evidence type="ECO:0000256" key="11">
    <source>
        <dbReference type="SAM" id="Phobius"/>
    </source>
</evidence>
<sequence>MKFTCKRVTVLLLLTGLCVFTLLGRLKFDYMVNTTMEKQIKKHMALENGTESFKNWVDPPVPVLFQIYLFDIVNPMEVIKNQAPPVVMEKGPYVYKLHGHKENITYHDNYTVSFREPEGYTYVEELSVGPETDTFTSLNDFFFVLAFSLQNQSALVQNAVSDFFEVMGDSAFITRSLRDIWWGYDDVVLKKVADFLKSLHVNVTIPSKFGFNMDKNNTDGGVLTIYSGLSGNFDNFEKIDRWNGLRKLTSWNSDYANRIEGSDSSVQPPPLQPNKNLTFFDAHLQRTLNLVYRGPVQVCGVDAFRYVVPFSDFANAEDNPDNAGFCTPDVNHCLPSGALNLSVTSRGAPLVLSLPHFVGGDPYYQKQVRGMRPLPEKHQTFIEYHTLTGVNLRSARRYQVVMHVKPMKHFPAFSNLPEVYLPIMWIDGTSQIDDKTLKLFKTKMQDMLDMMVYVKGGMVGIVCLLALSVVALILYWTRKDRKSREASGTNRADDDDELLLPADPQAINTVYDDLHSRSPALRS</sequence>
<organism evidence="12 13">
    <name type="scientific">Elysia marginata</name>
    <dbReference type="NCBI Taxonomy" id="1093978"/>
    <lineage>
        <taxon>Eukaryota</taxon>
        <taxon>Metazoa</taxon>
        <taxon>Spiralia</taxon>
        <taxon>Lophotrochozoa</taxon>
        <taxon>Mollusca</taxon>
        <taxon>Gastropoda</taxon>
        <taxon>Heterobranchia</taxon>
        <taxon>Euthyneura</taxon>
        <taxon>Panpulmonata</taxon>
        <taxon>Sacoglossa</taxon>
        <taxon>Placobranchoidea</taxon>
        <taxon>Plakobranchidae</taxon>
        <taxon>Elysia</taxon>
    </lineage>
</organism>
<keyword evidence="3" id="KW-1003">Cell membrane</keyword>
<evidence type="ECO:0000256" key="1">
    <source>
        <dbReference type="ARBA" id="ARBA00004651"/>
    </source>
</evidence>
<evidence type="ECO:0000256" key="7">
    <source>
        <dbReference type="ARBA" id="ARBA00023157"/>
    </source>
</evidence>
<dbReference type="GO" id="GO:0005737">
    <property type="term" value="C:cytoplasm"/>
    <property type="evidence" value="ECO:0007669"/>
    <property type="project" value="TreeGrafter"/>
</dbReference>
<keyword evidence="4 11" id="KW-0812">Transmembrane</keyword>
<dbReference type="Proteomes" id="UP000762676">
    <property type="component" value="Unassembled WGS sequence"/>
</dbReference>
<dbReference type="InterPro" id="IPR002159">
    <property type="entry name" value="CD36_fam"/>
</dbReference>
<comment type="subcellular location">
    <subcellularLocation>
        <location evidence="1">Cell membrane</location>
        <topology evidence="1">Multi-pass membrane protein</topology>
    </subcellularLocation>
</comment>
<feature type="transmembrane region" description="Helical" evidence="11">
    <location>
        <begin position="450"/>
        <end position="476"/>
    </location>
</feature>
<evidence type="ECO:0000256" key="10">
    <source>
        <dbReference type="SAM" id="MobiDB-lite"/>
    </source>
</evidence>
<keyword evidence="5 11" id="KW-1133">Transmembrane helix</keyword>
<keyword evidence="9" id="KW-0325">Glycoprotein</keyword>
<comment type="caution">
    <text evidence="12">The sequence shown here is derived from an EMBL/GenBank/DDBJ whole genome shotgun (WGS) entry which is preliminary data.</text>
</comment>
<feature type="region of interest" description="Disordered" evidence="10">
    <location>
        <begin position="484"/>
        <end position="504"/>
    </location>
</feature>
<gene>
    <name evidence="12" type="ORF">ElyMa_006687800</name>
</gene>
<reference evidence="12 13" key="1">
    <citation type="journal article" date="2021" name="Elife">
        <title>Chloroplast acquisition without the gene transfer in kleptoplastic sea slugs, Plakobranchus ocellatus.</title>
        <authorList>
            <person name="Maeda T."/>
            <person name="Takahashi S."/>
            <person name="Yoshida T."/>
            <person name="Shimamura S."/>
            <person name="Takaki Y."/>
            <person name="Nagai Y."/>
            <person name="Toyoda A."/>
            <person name="Suzuki Y."/>
            <person name="Arimoto A."/>
            <person name="Ishii H."/>
            <person name="Satoh N."/>
            <person name="Nishiyama T."/>
            <person name="Hasebe M."/>
            <person name="Maruyama T."/>
            <person name="Minagawa J."/>
            <person name="Obokata J."/>
            <person name="Shigenobu S."/>
        </authorList>
    </citation>
    <scope>NUCLEOTIDE SEQUENCE [LARGE SCALE GENOMIC DNA]</scope>
</reference>
<accession>A0AAV4INW0</accession>
<keyword evidence="13" id="KW-1185">Reference proteome</keyword>
<dbReference type="InterPro" id="IPR005428">
    <property type="entry name" value="CD36/SCARB1/SNMP1"/>
</dbReference>
<evidence type="ECO:0000256" key="8">
    <source>
        <dbReference type="ARBA" id="ARBA00023170"/>
    </source>
</evidence>
<protein>
    <submittedName>
        <fullName evidence="12">Scavenger receptor class B member 1</fullName>
    </submittedName>
</protein>
<dbReference type="PRINTS" id="PR01610">
    <property type="entry name" value="CD36ANTIGEN"/>
</dbReference>
<name>A0AAV4INW0_9GAST</name>
<dbReference type="PANTHER" id="PTHR11923">
    <property type="entry name" value="SCAVENGER RECEPTOR CLASS B TYPE-1 SR-B1"/>
    <property type="match status" value="1"/>
</dbReference>
<keyword evidence="8 12" id="KW-0675">Receptor</keyword>
<dbReference type="GO" id="GO:0005044">
    <property type="term" value="F:scavenger receptor activity"/>
    <property type="evidence" value="ECO:0007669"/>
    <property type="project" value="TreeGrafter"/>
</dbReference>
<comment type="similarity">
    <text evidence="2">Belongs to the CD36 family.</text>
</comment>
<evidence type="ECO:0000256" key="6">
    <source>
        <dbReference type="ARBA" id="ARBA00023136"/>
    </source>
</evidence>
<dbReference type="EMBL" id="BMAT01013394">
    <property type="protein sequence ID" value="GFS12079.1"/>
    <property type="molecule type" value="Genomic_DNA"/>
</dbReference>
<evidence type="ECO:0000256" key="4">
    <source>
        <dbReference type="ARBA" id="ARBA00022692"/>
    </source>
</evidence>
<evidence type="ECO:0000256" key="3">
    <source>
        <dbReference type="ARBA" id="ARBA00022475"/>
    </source>
</evidence>
<dbReference type="PANTHER" id="PTHR11923:SF51">
    <property type="entry name" value="LYSOSOME MEMBRANE PROTEIN 2"/>
    <property type="match status" value="1"/>
</dbReference>
<keyword evidence="6 11" id="KW-0472">Membrane</keyword>
<evidence type="ECO:0000313" key="12">
    <source>
        <dbReference type="EMBL" id="GFS12079.1"/>
    </source>
</evidence>
<evidence type="ECO:0000313" key="13">
    <source>
        <dbReference type="Proteomes" id="UP000762676"/>
    </source>
</evidence>
<dbReference type="Pfam" id="PF01130">
    <property type="entry name" value="CD36"/>
    <property type="match status" value="1"/>
</dbReference>
<evidence type="ECO:0000256" key="2">
    <source>
        <dbReference type="ARBA" id="ARBA00010532"/>
    </source>
</evidence>
<dbReference type="GO" id="GO:0005886">
    <property type="term" value="C:plasma membrane"/>
    <property type="evidence" value="ECO:0007669"/>
    <property type="project" value="UniProtKB-SubCell"/>
</dbReference>
<keyword evidence="7" id="KW-1015">Disulfide bond</keyword>
<evidence type="ECO:0000256" key="9">
    <source>
        <dbReference type="ARBA" id="ARBA00023180"/>
    </source>
</evidence>
<dbReference type="PRINTS" id="PR01609">
    <property type="entry name" value="CD36FAMILY"/>
</dbReference>
<evidence type="ECO:0000256" key="5">
    <source>
        <dbReference type="ARBA" id="ARBA00022989"/>
    </source>
</evidence>
<dbReference type="AlphaFoldDB" id="A0AAV4INW0"/>